<dbReference type="EMBL" id="CP038810">
    <property type="protein sequence ID" value="QBZ97282.1"/>
    <property type="molecule type" value="Genomic_DNA"/>
</dbReference>
<keyword evidence="7" id="KW-0560">Oxidoreductase</keyword>
<keyword evidence="3" id="KW-0520">NAD</keyword>
<feature type="compositionally biased region" description="Polar residues" evidence="5">
    <location>
        <begin position="170"/>
        <end position="179"/>
    </location>
</feature>
<dbReference type="InterPro" id="IPR037232">
    <property type="entry name" value="NADH_quin_OxRdtase_su_C/D-like"/>
</dbReference>
<keyword evidence="4" id="KW-0874">Quinone</keyword>
<dbReference type="SUPFAM" id="SSF143243">
    <property type="entry name" value="Nqo5-like"/>
    <property type="match status" value="1"/>
</dbReference>
<protein>
    <recommendedName>
        <fullName evidence="4">NADH-quinone oxidoreductase</fullName>
        <ecNumber evidence="4">7.1.1.-</ecNumber>
    </recommendedName>
</protein>
<dbReference type="OrthoDB" id="9803286at2"/>
<sequence length="179" mass="21091">MALETAYIQENLSKKFGNNVLNFEMKRDIFSFEATSETIHEVIQTLKEDESLNFHFLTDLTGIHFPDNDDDHQFAVVYQLHNWIENVRIRVKTYLPDPAEVATITDLFLCANWMEREAWDFFGINFKGHPQLKRILNMDEMVSFPMRKEFPLEDSGRTDKDDRFFGRTPVKSQMDNSTL</sequence>
<keyword evidence="3" id="KW-1278">Translocase</keyword>
<dbReference type="GO" id="GO:0008137">
    <property type="term" value="F:NADH dehydrogenase (ubiquinone) activity"/>
    <property type="evidence" value="ECO:0007669"/>
    <property type="project" value="InterPro"/>
</dbReference>
<feature type="domain" description="NADH:ubiquinone oxidoreductase 30kDa subunit" evidence="6">
    <location>
        <begin position="34"/>
        <end position="154"/>
    </location>
</feature>
<evidence type="ECO:0000256" key="1">
    <source>
        <dbReference type="ARBA" id="ARBA00007569"/>
    </source>
</evidence>
<gene>
    <name evidence="7" type="primary">ndhJ</name>
    <name evidence="7" type="ORF">GS03_00768</name>
</gene>
<dbReference type="RefSeq" id="WP_136151250.1">
    <property type="nucleotide sequence ID" value="NZ_CP038810.1"/>
</dbReference>
<name>A0A4P7PSY6_9FLAO</name>
<evidence type="ECO:0000256" key="2">
    <source>
        <dbReference type="ARBA" id="ARBA00022448"/>
    </source>
</evidence>
<dbReference type="InterPro" id="IPR001268">
    <property type="entry name" value="NADH_UbQ_OxRdtase_30kDa_su"/>
</dbReference>
<organism evidence="7 8">
    <name type="scientific">Flavobacterium sangjuense</name>
    <dbReference type="NCBI Taxonomy" id="2518177"/>
    <lineage>
        <taxon>Bacteria</taxon>
        <taxon>Pseudomonadati</taxon>
        <taxon>Bacteroidota</taxon>
        <taxon>Flavobacteriia</taxon>
        <taxon>Flavobacteriales</taxon>
        <taxon>Flavobacteriaceae</taxon>
        <taxon>Flavobacterium</taxon>
    </lineage>
</organism>
<dbReference type="Gene3D" id="3.30.460.80">
    <property type="entry name" value="NADH:ubiquinone oxidoreductase, 30kDa subunit"/>
    <property type="match status" value="1"/>
</dbReference>
<proteinExistence type="inferred from homology"/>
<feature type="region of interest" description="Disordered" evidence="5">
    <location>
        <begin position="153"/>
        <end position="179"/>
    </location>
</feature>
<dbReference type="AlphaFoldDB" id="A0A4P7PSY6"/>
<dbReference type="KEGG" id="fsn:GS03_00768"/>
<evidence type="ECO:0000256" key="5">
    <source>
        <dbReference type="SAM" id="MobiDB-lite"/>
    </source>
</evidence>
<accession>A0A4P7PSY6</accession>
<keyword evidence="2 3" id="KW-0813">Transport</keyword>
<evidence type="ECO:0000313" key="7">
    <source>
        <dbReference type="EMBL" id="QBZ97282.1"/>
    </source>
</evidence>
<dbReference type="InterPro" id="IPR020396">
    <property type="entry name" value="NADH_UbQ_OxRdtase_CS"/>
</dbReference>
<evidence type="ECO:0000256" key="4">
    <source>
        <dbReference type="RuleBase" id="RU003582"/>
    </source>
</evidence>
<feature type="compositionally biased region" description="Basic and acidic residues" evidence="5">
    <location>
        <begin position="153"/>
        <end position="165"/>
    </location>
</feature>
<dbReference type="PANTHER" id="PTHR10884">
    <property type="entry name" value="NADH DEHYDROGENASE UBIQUINONE IRON-SULFUR PROTEIN 3"/>
    <property type="match status" value="1"/>
</dbReference>
<dbReference type="Pfam" id="PF00329">
    <property type="entry name" value="Complex1_30kDa"/>
    <property type="match status" value="1"/>
</dbReference>
<comment type="catalytic activity">
    <reaction evidence="4">
        <text>a quinone + NADH + 5 H(+)(in) = a quinol + NAD(+) + 4 H(+)(out)</text>
        <dbReference type="Rhea" id="RHEA:57888"/>
        <dbReference type="ChEBI" id="CHEBI:15378"/>
        <dbReference type="ChEBI" id="CHEBI:24646"/>
        <dbReference type="ChEBI" id="CHEBI:57540"/>
        <dbReference type="ChEBI" id="CHEBI:57945"/>
        <dbReference type="ChEBI" id="CHEBI:132124"/>
    </reaction>
</comment>
<dbReference type="GO" id="GO:0048038">
    <property type="term" value="F:quinone binding"/>
    <property type="evidence" value="ECO:0007669"/>
    <property type="project" value="UniProtKB-KW"/>
</dbReference>
<evidence type="ECO:0000259" key="6">
    <source>
        <dbReference type="Pfam" id="PF00329"/>
    </source>
</evidence>
<dbReference type="PROSITE" id="PS00542">
    <property type="entry name" value="COMPLEX1_30K"/>
    <property type="match status" value="1"/>
</dbReference>
<dbReference type="Proteomes" id="UP000296862">
    <property type="component" value="Chromosome"/>
</dbReference>
<reference evidence="7 8" key="1">
    <citation type="submission" date="2019-04" db="EMBL/GenBank/DDBJ databases">
        <title>Flavobacterium sp. GS03.</title>
        <authorList>
            <person name="Kim H."/>
        </authorList>
    </citation>
    <scope>NUCLEOTIDE SEQUENCE [LARGE SCALE GENOMIC DNA]</scope>
    <source>
        <strain evidence="7 8">GS03</strain>
    </source>
</reference>
<dbReference type="PANTHER" id="PTHR10884:SF14">
    <property type="entry name" value="NADH DEHYDROGENASE [UBIQUINONE] IRON-SULFUR PROTEIN 3, MITOCHONDRIAL"/>
    <property type="match status" value="1"/>
</dbReference>
<evidence type="ECO:0000313" key="8">
    <source>
        <dbReference type="Proteomes" id="UP000296862"/>
    </source>
</evidence>
<comment type="similarity">
    <text evidence="1 3">Belongs to the complex I 30 kDa subunit family.</text>
</comment>
<comment type="function">
    <text evidence="4">NDH-1 shuttles electrons from NADH, via FMN and iron-sulfur (Fe-S) centers, to quinones in the respiratory chain.</text>
</comment>
<dbReference type="GO" id="GO:0016651">
    <property type="term" value="F:oxidoreductase activity, acting on NAD(P)H"/>
    <property type="evidence" value="ECO:0007669"/>
    <property type="project" value="InterPro"/>
</dbReference>
<evidence type="ECO:0000256" key="3">
    <source>
        <dbReference type="RuleBase" id="RU003456"/>
    </source>
</evidence>
<dbReference type="EC" id="7.1.1.-" evidence="4"/>
<keyword evidence="8" id="KW-1185">Reference proteome</keyword>